<feature type="domain" description="Aminotransferase class I/classII large" evidence="8">
    <location>
        <begin position="39"/>
        <end position="305"/>
    </location>
</feature>
<keyword evidence="10" id="KW-1185">Reference proteome</keyword>
<evidence type="ECO:0000256" key="4">
    <source>
        <dbReference type="ARBA" id="ARBA00022679"/>
    </source>
</evidence>
<dbReference type="InterPro" id="IPR015422">
    <property type="entry name" value="PyrdxlP-dep_Trfase_small"/>
</dbReference>
<accession>S9R3F2</accession>
<dbReference type="InterPro" id="IPR004839">
    <property type="entry name" value="Aminotransferase_I/II_large"/>
</dbReference>
<dbReference type="SUPFAM" id="SSF53383">
    <property type="entry name" value="PLP-dependent transferases"/>
    <property type="match status" value="1"/>
</dbReference>
<evidence type="ECO:0000256" key="2">
    <source>
        <dbReference type="ARBA" id="ARBA00007441"/>
    </source>
</evidence>
<sequence>MPAAMPLLSHRITHITEAGSDGWEMFYRAKAMIAQGIPVVELTIGEHDIKTDPAILDAMHAAARAGHTGYAAIPGIPALRAAVAERAERMTGVPTRPENVLITPGGQAALFAAHQLVGDPGDPALYVDPYYATYPGTIRATGLTPVAVRARAEEGFEPGEADLAAAAAGGARSLLINSPNNPTGVVYSRRTLEGVARVAARHDLWVISDEVYDSQIWEGEFLSPRAMPGMMERTLVVGSMSKSHAMTGSRLGWVIGPEEAILALWDLSTVSNYGIPGFIQDAGVFALSLGPGYEARIAEPFRRRRAITQRLLAGQSVVRLAPQGGGCMRCWTCARQG</sequence>
<dbReference type="Proteomes" id="UP000015346">
    <property type="component" value="Unassembled WGS sequence"/>
</dbReference>
<keyword evidence="5" id="KW-0663">Pyridoxal phosphate</keyword>
<dbReference type="PANTHER" id="PTHR46383">
    <property type="entry name" value="ASPARTATE AMINOTRANSFERASE"/>
    <property type="match status" value="1"/>
</dbReference>
<evidence type="ECO:0000259" key="8">
    <source>
        <dbReference type="Pfam" id="PF00155"/>
    </source>
</evidence>
<dbReference type="PANTHER" id="PTHR46383:SF1">
    <property type="entry name" value="ASPARTATE AMINOTRANSFERASE"/>
    <property type="match status" value="1"/>
</dbReference>
<dbReference type="InterPro" id="IPR050596">
    <property type="entry name" value="AspAT/PAT-like"/>
</dbReference>
<protein>
    <recommendedName>
        <fullName evidence="7">Aminotransferase</fullName>
        <ecNumber evidence="7">2.6.1.-</ecNumber>
    </recommendedName>
</protein>
<comment type="cofactor">
    <cofactor evidence="1 7">
        <name>pyridoxal 5'-phosphate</name>
        <dbReference type="ChEBI" id="CHEBI:597326"/>
    </cofactor>
</comment>
<evidence type="ECO:0000256" key="6">
    <source>
        <dbReference type="ARBA" id="ARBA00049185"/>
    </source>
</evidence>
<comment type="caution">
    <text evidence="9">The sequence shown here is derived from an EMBL/GenBank/DDBJ whole genome shotgun (WGS) entry which is preliminary data.</text>
</comment>
<keyword evidence="3 7" id="KW-0032">Aminotransferase</keyword>
<dbReference type="InterPro" id="IPR015424">
    <property type="entry name" value="PyrdxlP-dep_Trfase"/>
</dbReference>
<dbReference type="InterPro" id="IPR004838">
    <property type="entry name" value="NHTrfase_class1_PyrdxlP-BS"/>
</dbReference>
<organism evidence="9 10">
    <name type="scientific">Rubellimicrobium thermophilum DSM 16684</name>
    <dbReference type="NCBI Taxonomy" id="1123069"/>
    <lineage>
        <taxon>Bacteria</taxon>
        <taxon>Pseudomonadati</taxon>
        <taxon>Pseudomonadota</taxon>
        <taxon>Alphaproteobacteria</taxon>
        <taxon>Rhodobacterales</taxon>
        <taxon>Roseobacteraceae</taxon>
        <taxon>Rubellimicrobium</taxon>
    </lineage>
</organism>
<keyword evidence="4 7" id="KW-0808">Transferase</keyword>
<dbReference type="GO" id="GO:0004069">
    <property type="term" value="F:L-aspartate:2-oxoglutarate aminotransferase activity"/>
    <property type="evidence" value="ECO:0007669"/>
    <property type="project" value="UniProtKB-EC"/>
</dbReference>
<dbReference type="HOGENOM" id="CLU_017584_4_3_5"/>
<dbReference type="STRING" id="1123069.ruthe_01262"/>
<proteinExistence type="inferred from homology"/>
<gene>
    <name evidence="9" type="ORF">ruthe_01262</name>
</gene>
<dbReference type="PROSITE" id="PS00105">
    <property type="entry name" value="AA_TRANSFER_CLASS_1"/>
    <property type="match status" value="1"/>
</dbReference>
<dbReference type="PATRIC" id="fig|1123069.3.peg.1233"/>
<dbReference type="Pfam" id="PF00155">
    <property type="entry name" value="Aminotran_1_2"/>
    <property type="match status" value="1"/>
</dbReference>
<evidence type="ECO:0000313" key="10">
    <source>
        <dbReference type="Proteomes" id="UP000015346"/>
    </source>
</evidence>
<dbReference type="EMBL" id="AOLV01000010">
    <property type="protein sequence ID" value="EPX86447.1"/>
    <property type="molecule type" value="Genomic_DNA"/>
</dbReference>
<comment type="catalytic activity">
    <reaction evidence="6">
        <text>L-aspartate + 2-oxoglutarate = oxaloacetate + L-glutamate</text>
        <dbReference type="Rhea" id="RHEA:21824"/>
        <dbReference type="ChEBI" id="CHEBI:16452"/>
        <dbReference type="ChEBI" id="CHEBI:16810"/>
        <dbReference type="ChEBI" id="CHEBI:29985"/>
        <dbReference type="ChEBI" id="CHEBI:29991"/>
        <dbReference type="EC" id="2.6.1.1"/>
    </reaction>
</comment>
<evidence type="ECO:0000256" key="3">
    <source>
        <dbReference type="ARBA" id="ARBA00022576"/>
    </source>
</evidence>
<comment type="similarity">
    <text evidence="2 7">Belongs to the class-I pyridoxal-phosphate-dependent aminotransferase family.</text>
</comment>
<dbReference type="Gene3D" id="3.40.640.10">
    <property type="entry name" value="Type I PLP-dependent aspartate aminotransferase-like (Major domain)"/>
    <property type="match status" value="1"/>
</dbReference>
<dbReference type="CDD" id="cd00609">
    <property type="entry name" value="AAT_like"/>
    <property type="match status" value="1"/>
</dbReference>
<dbReference type="GO" id="GO:0006520">
    <property type="term" value="P:amino acid metabolic process"/>
    <property type="evidence" value="ECO:0007669"/>
    <property type="project" value="InterPro"/>
</dbReference>
<dbReference type="Gene3D" id="3.90.1150.10">
    <property type="entry name" value="Aspartate Aminotransferase, domain 1"/>
    <property type="match status" value="1"/>
</dbReference>
<name>S9R3F2_9RHOB</name>
<evidence type="ECO:0000313" key="9">
    <source>
        <dbReference type="EMBL" id="EPX86447.1"/>
    </source>
</evidence>
<dbReference type="GO" id="GO:0030170">
    <property type="term" value="F:pyridoxal phosphate binding"/>
    <property type="evidence" value="ECO:0007669"/>
    <property type="project" value="InterPro"/>
</dbReference>
<dbReference type="AlphaFoldDB" id="S9R3F2"/>
<evidence type="ECO:0000256" key="1">
    <source>
        <dbReference type="ARBA" id="ARBA00001933"/>
    </source>
</evidence>
<dbReference type="EC" id="2.6.1.-" evidence="7"/>
<evidence type="ECO:0000256" key="5">
    <source>
        <dbReference type="ARBA" id="ARBA00022898"/>
    </source>
</evidence>
<evidence type="ECO:0000256" key="7">
    <source>
        <dbReference type="RuleBase" id="RU000481"/>
    </source>
</evidence>
<dbReference type="InterPro" id="IPR015421">
    <property type="entry name" value="PyrdxlP-dep_Trfase_major"/>
</dbReference>
<reference evidence="9 10" key="1">
    <citation type="journal article" date="2013" name="Stand. Genomic Sci.">
        <title>Genome sequence of the reddish-pigmented Rubellimicrobium thermophilum type strain (DSM 16684(T)), a member of the Roseobacter clade.</title>
        <authorList>
            <person name="Fiebig A."/>
            <person name="Riedel T."/>
            <person name="Gronow S."/>
            <person name="Petersen J."/>
            <person name="Klenk H.P."/>
            <person name="Goker M."/>
        </authorList>
    </citation>
    <scope>NUCLEOTIDE SEQUENCE [LARGE SCALE GENOMIC DNA]</scope>
    <source>
        <strain evidence="9 10">DSM 16684</strain>
    </source>
</reference>